<accession>A0A7K1SHQ3</accession>
<proteinExistence type="predicted"/>
<dbReference type="RefSeq" id="WP_157587974.1">
    <property type="nucleotide sequence ID" value="NZ_WPIN01000010.1"/>
</dbReference>
<feature type="compositionally biased region" description="Polar residues" evidence="1">
    <location>
        <begin position="10"/>
        <end position="21"/>
    </location>
</feature>
<dbReference type="InterPro" id="IPR043736">
    <property type="entry name" value="DUF5681"/>
</dbReference>
<organism evidence="3 4">
    <name type="scientific">Spirosoma arboris</name>
    <dbReference type="NCBI Taxonomy" id="2682092"/>
    <lineage>
        <taxon>Bacteria</taxon>
        <taxon>Pseudomonadati</taxon>
        <taxon>Bacteroidota</taxon>
        <taxon>Cytophagia</taxon>
        <taxon>Cytophagales</taxon>
        <taxon>Cytophagaceae</taxon>
        <taxon>Spirosoma</taxon>
    </lineage>
</organism>
<comment type="caution">
    <text evidence="3">The sequence shown here is derived from an EMBL/GenBank/DDBJ whole genome shotgun (WGS) entry which is preliminary data.</text>
</comment>
<dbReference type="Proteomes" id="UP000436006">
    <property type="component" value="Unassembled WGS sequence"/>
</dbReference>
<reference evidence="3 4" key="1">
    <citation type="submission" date="2019-12" db="EMBL/GenBank/DDBJ databases">
        <title>Spirosoma sp. HMF4905 genome sequencing and assembly.</title>
        <authorList>
            <person name="Kang H."/>
            <person name="Cha I."/>
            <person name="Kim H."/>
            <person name="Joh K."/>
        </authorList>
    </citation>
    <scope>NUCLEOTIDE SEQUENCE [LARGE SCALE GENOMIC DNA]</scope>
    <source>
        <strain evidence="3 4">HMF4905</strain>
    </source>
</reference>
<name>A0A7K1SHQ3_9BACT</name>
<dbReference type="AlphaFoldDB" id="A0A7K1SHQ3"/>
<dbReference type="Pfam" id="PF18932">
    <property type="entry name" value="DUF5681"/>
    <property type="match status" value="1"/>
</dbReference>
<evidence type="ECO:0000313" key="4">
    <source>
        <dbReference type="Proteomes" id="UP000436006"/>
    </source>
</evidence>
<gene>
    <name evidence="3" type="ORF">GO755_24675</name>
</gene>
<feature type="domain" description="DUF5681" evidence="2">
    <location>
        <begin position="13"/>
        <end position="89"/>
    </location>
</feature>
<feature type="compositionally biased region" description="Basic and acidic residues" evidence="1">
    <location>
        <begin position="137"/>
        <end position="146"/>
    </location>
</feature>
<keyword evidence="4" id="KW-1185">Reference proteome</keyword>
<feature type="region of interest" description="Disordered" evidence="1">
    <location>
        <begin position="1"/>
        <end position="32"/>
    </location>
</feature>
<feature type="region of interest" description="Disordered" evidence="1">
    <location>
        <begin position="136"/>
        <end position="160"/>
    </location>
</feature>
<evidence type="ECO:0000313" key="3">
    <source>
        <dbReference type="EMBL" id="MVM33258.1"/>
    </source>
</evidence>
<sequence length="160" mass="17670">MDRPGRNGGTLRSFQKGQSGNRAGRPKGSRNRSTVALELLQMSQSIVNPLTGERDLLSVEEIITILQIREAFKGNTRAYVALMDSAYGKPDRAVDYGNPVINLSSASNPSLLIREQLGERIHLLQTRIVESQPLLDSSRHDVEVDKPQSCQDQNRTGSRG</sequence>
<evidence type="ECO:0000256" key="1">
    <source>
        <dbReference type="SAM" id="MobiDB-lite"/>
    </source>
</evidence>
<protein>
    <recommendedName>
        <fullName evidence="2">DUF5681 domain-containing protein</fullName>
    </recommendedName>
</protein>
<dbReference type="EMBL" id="WPIN01000010">
    <property type="protein sequence ID" value="MVM33258.1"/>
    <property type="molecule type" value="Genomic_DNA"/>
</dbReference>
<evidence type="ECO:0000259" key="2">
    <source>
        <dbReference type="Pfam" id="PF18932"/>
    </source>
</evidence>
<feature type="compositionally biased region" description="Polar residues" evidence="1">
    <location>
        <begin position="148"/>
        <end position="160"/>
    </location>
</feature>